<evidence type="ECO:0000256" key="5">
    <source>
        <dbReference type="ARBA" id="ARBA00022801"/>
    </source>
</evidence>
<evidence type="ECO:0000256" key="3">
    <source>
        <dbReference type="ARBA" id="ARBA00022512"/>
    </source>
</evidence>
<feature type="active site" evidence="8">
    <location>
        <position position="236"/>
    </location>
</feature>
<dbReference type="InterPro" id="IPR006626">
    <property type="entry name" value="PbH1"/>
</dbReference>
<feature type="chain" id="PRO_5036451744" description="Polygalacturonase" evidence="10">
    <location>
        <begin position="22"/>
        <end position="389"/>
    </location>
</feature>
<dbReference type="InterPro" id="IPR000743">
    <property type="entry name" value="Glyco_hydro_28"/>
</dbReference>
<sequence>MPKLSHTIVLALIATLHTCNAAFYNVVNFGAKGDGVTDSSSAFLKAWAAACSSVEQSTIYVPKGTFLVNSIVFSGACKSKMQLRIYGALVAPYDYKSFLSDQAWITFEYVNGVSVVGGDIDARGSSYWACKKSGANCPFGARSFSFQTCNDVEINGLTSHNSHAVHVFINGCNNMRIQDLTIVAPGDSPNTDGIHIGNSNNISVRHANIATGDDCISIGPGTSQMYMDNIVCGPGHGISIGSMGGNPGEGGVEHIVVNNSIFTRTENGVRIKTWAKPFNGYARDIMFENLQMQNVSNPIIIDQEYCPERNCPNGNSGVKLSDVSFYNITGTSWTQDALVLICSWTKPCERIYLQDIHLNYINALPIKQHAASHCENAGVISNGVVIPNC</sequence>
<gene>
    <name evidence="11" type="ORF">SASPL_148489</name>
</gene>
<evidence type="ECO:0008006" key="13">
    <source>
        <dbReference type="Google" id="ProtNLM"/>
    </source>
</evidence>
<keyword evidence="7" id="KW-0961">Cell wall biogenesis/degradation</keyword>
<evidence type="ECO:0000256" key="2">
    <source>
        <dbReference type="ARBA" id="ARBA00008834"/>
    </source>
</evidence>
<proteinExistence type="inferred from homology"/>
<evidence type="ECO:0000256" key="6">
    <source>
        <dbReference type="ARBA" id="ARBA00023295"/>
    </source>
</evidence>
<reference evidence="11" key="2">
    <citation type="submission" date="2020-08" db="EMBL/GenBank/DDBJ databases">
        <title>Plant Genome Project.</title>
        <authorList>
            <person name="Zhang R.-G."/>
        </authorList>
    </citation>
    <scope>NUCLEOTIDE SEQUENCE</scope>
    <source>
        <strain evidence="11">Huo1</strain>
        <tissue evidence="11">Leaf</tissue>
    </source>
</reference>
<comment type="caution">
    <text evidence="11">The sequence shown here is derived from an EMBL/GenBank/DDBJ whole genome shotgun (WGS) entry which is preliminary data.</text>
</comment>
<keyword evidence="5 9" id="KW-0378">Hydrolase</keyword>
<keyword evidence="10" id="KW-0732">Signal</keyword>
<evidence type="ECO:0000256" key="1">
    <source>
        <dbReference type="ARBA" id="ARBA00004191"/>
    </source>
</evidence>
<keyword evidence="6 9" id="KW-0326">Glycosidase</keyword>
<evidence type="ECO:0000256" key="7">
    <source>
        <dbReference type="ARBA" id="ARBA00023316"/>
    </source>
</evidence>
<name>A0A8X8WAS1_SALSN</name>
<comment type="similarity">
    <text evidence="2 9">Belongs to the glycosyl hydrolase 28 family.</text>
</comment>
<evidence type="ECO:0000256" key="10">
    <source>
        <dbReference type="SAM" id="SignalP"/>
    </source>
</evidence>
<accession>A0A8X8WAS1</accession>
<evidence type="ECO:0000256" key="9">
    <source>
        <dbReference type="RuleBase" id="RU361169"/>
    </source>
</evidence>
<evidence type="ECO:0000256" key="4">
    <source>
        <dbReference type="ARBA" id="ARBA00022525"/>
    </source>
</evidence>
<protein>
    <recommendedName>
        <fullName evidence="13">Polygalacturonase</fullName>
    </recommendedName>
</protein>
<dbReference type="SMART" id="SM00710">
    <property type="entry name" value="PbH1"/>
    <property type="match status" value="4"/>
</dbReference>
<evidence type="ECO:0000256" key="8">
    <source>
        <dbReference type="PROSITE-ProRule" id="PRU10052"/>
    </source>
</evidence>
<reference evidence="11" key="1">
    <citation type="submission" date="2018-01" db="EMBL/GenBank/DDBJ databases">
        <authorList>
            <person name="Mao J.F."/>
        </authorList>
    </citation>
    <scope>NUCLEOTIDE SEQUENCE</scope>
    <source>
        <strain evidence="11">Huo1</strain>
        <tissue evidence="11">Leaf</tissue>
    </source>
</reference>
<evidence type="ECO:0000313" key="12">
    <source>
        <dbReference type="Proteomes" id="UP000298416"/>
    </source>
</evidence>
<dbReference type="Proteomes" id="UP000298416">
    <property type="component" value="Unassembled WGS sequence"/>
</dbReference>
<organism evidence="11">
    <name type="scientific">Salvia splendens</name>
    <name type="common">Scarlet sage</name>
    <dbReference type="NCBI Taxonomy" id="180675"/>
    <lineage>
        <taxon>Eukaryota</taxon>
        <taxon>Viridiplantae</taxon>
        <taxon>Streptophyta</taxon>
        <taxon>Embryophyta</taxon>
        <taxon>Tracheophyta</taxon>
        <taxon>Spermatophyta</taxon>
        <taxon>Magnoliopsida</taxon>
        <taxon>eudicotyledons</taxon>
        <taxon>Gunneridae</taxon>
        <taxon>Pentapetalae</taxon>
        <taxon>asterids</taxon>
        <taxon>lamiids</taxon>
        <taxon>Lamiales</taxon>
        <taxon>Lamiaceae</taxon>
        <taxon>Nepetoideae</taxon>
        <taxon>Mentheae</taxon>
        <taxon>Salviinae</taxon>
        <taxon>Salvia</taxon>
        <taxon>Salvia subgen. Calosphace</taxon>
        <taxon>core Calosphace</taxon>
    </lineage>
</organism>
<dbReference type="OrthoDB" id="865726at2759"/>
<keyword evidence="4" id="KW-0964">Secreted</keyword>
<keyword evidence="3" id="KW-0134">Cell wall</keyword>
<keyword evidence="12" id="KW-1185">Reference proteome</keyword>
<dbReference type="PROSITE" id="PS00502">
    <property type="entry name" value="POLYGALACTURONASE"/>
    <property type="match status" value="1"/>
</dbReference>
<dbReference type="PANTHER" id="PTHR31375">
    <property type="match status" value="1"/>
</dbReference>
<evidence type="ECO:0000313" key="11">
    <source>
        <dbReference type="EMBL" id="KAG6390744.1"/>
    </source>
</evidence>
<dbReference type="GO" id="GO:0004650">
    <property type="term" value="F:polygalacturonase activity"/>
    <property type="evidence" value="ECO:0007669"/>
    <property type="project" value="InterPro"/>
</dbReference>
<dbReference type="GO" id="GO:0071555">
    <property type="term" value="P:cell wall organization"/>
    <property type="evidence" value="ECO:0007669"/>
    <property type="project" value="UniProtKB-KW"/>
</dbReference>
<dbReference type="Pfam" id="PF00295">
    <property type="entry name" value="Glyco_hydro_28"/>
    <property type="match status" value="1"/>
</dbReference>
<dbReference type="AlphaFoldDB" id="A0A8X8WAS1"/>
<comment type="subcellular location">
    <subcellularLocation>
        <location evidence="1">Secreted</location>
        <location evidence="1">Cell wall</location>
    </subcellularLocation>
</comment>
<dbReference type="GO" id="GO:0005975">
    <property type="term" value="P:carbohydrate metabolic process"/>
    <property type="evidence" value="ECO:0007669"/>
    <property type="project" value="InterPro"/>
</dbReference>
<dbReference type="EMBL" id="PNBA02000019">
    <property type="protein sequence ID" value="KAG6390744.1"/>
    <property type="molecule type" value="Genomic_DNA"/>
</dbReference>
<feature type="signal peptide" evidence="10">
    <location>
        <begin position="1"/>
        <end position="21"/>
    </location>
</feature>
<dbReference type="FunFam" id="2.160.20.10:FF:000004">
    <property type="entry name" value="Pectin lyase-like superfamily protein"/>
    <property type="match status" value="1"/>
</dbReference>